<name>A0ABP8JDU7_9MICO</name>
<evidence type="ECO:0000256" key="2">
    <source>
        <dbReference type="ARBA" id="ARBA00004893"/>
    </source>
</evidence>
<dbReference type="PANTHER" id="PTHR32179:SF3">
    <property type="entry name" value="NICOTINATE-NUCLEOTIDE PYROPHOSPHORYLASE [CARBOXYLATING]"/>
    <property type="match status" value="1"/>
</dbReference>
<comment type="catalytic activity">
    <reaction evidence="9">
        <text>nicotinate beta-D-ribonucleotide + CO2 + diphosphate = quinolinate + 5-phospho-alpha-D-ribose 1-diphosphate + 2 H(+)</text>
        <dbReference type="Rhea" id="RHEA:12733"/>
        <dbReference type="ChEBI" id="CHEBI:15378"/>
        <dbReference type="ChEBI" id="CHEBI:16526"/>
        <dbReference type="ChEBI" id="CHEBI:29959"/>
        <dbReference type="ChEBI" id="CHEBI:33019"/>
        <dbReference type="ChEBI" id="CHEBI:57502"/>
        <dbReference type="ChEBI" id="CHEBI:58017"/>
        <dbReference type="EC" id="2.4.2.19"/>
    </reaction>
</comment>
<organism evidence="13 14">
    <name type="scientific">Ornithinibacter aureus</name>
    <dbReference type="NCBI Taxonomy" id="622664"/>
    <lineage>
        <taxon>Bacteria</taxon>
        <taxon>Bacillati</taxon>
        <taxon>Actinomycetota</taxon>
        <taxon>Actinomycetes</taxon>
        <taxon>Micrococcales</taxon>
        <taxon>Intrasporangiaceae</taxon>
        <taxon>Ornithinibacter</taxon>
    </lineage>
</organism>
<dbReference type="CDD" id="cd01572">
    <property type="entry name" value="QPRTase"/>
    <property type="match status" value="1"/>
</dbReference>
<evidence type="ECO:0000256" key="6">
    <source>
        <dbReference type="ARBA" id="ARBA00022676"/>
    </source>
</evidence>
<evidence type="ECO:0000256" key="7">
    <source>
        <dbReference type="ARBA" id="ARBA00022679"/>
    </source>
</evidence>
<accession>A0ABP8JDU7</accession>
<dbReference type="NCBIfam" id="TIGR00078">
    <property type="entry name" value="nadC"/>
    <property type="match status" value="1"/>
</dbReference>
<protein>
    <recommendedName>
        <fullName evidence="4">nicotinate-nucleotide diphosphorylase (carboxylating)</fullName>
        <ecNumber evidence="4">2.4.2.19</ecNumber>
    </recommendedName>
    <alternativeName>
        <fullName evidence="8">Quinolinate phosphoribosyltransferase [decarboxylating]</fullName>
    </alternativeName>
</protein>
<reference evidence="14" key="1">
    <citation type="journal article" date="2019" name="Int. J. Syst. Evol. Microbiol.">
        <title>The Global Catalogue of Microorganisms (GCM) 10K type strain sequencing project: providing services to taxonomists for standard genome sequencing and annotation.</title>
        <authorList>
            <consortium name="The Broad Institute Genomics Platform"/>
            <consortium name="The Broad Institute Genome Sequencing Center for Infectious Disease"/>
            <person name="Wu L."/>
            <person name="Ma J."/>
        </authorList>
    </citation>
    <scope>NUCLEOTIDE SEQUENCE [LARGE SCALE GENOMIC DNA]</scope>
    <source>
        <strain evidence="14">JCM 17738</strain>
    </source>
</reference>
<evidence type="ECO:0000256" key="4">
    <source>
        <dbReference type="ARBA" id="ARBA00011944"/>
    </source>
</evidence>
<dbReference type="InterPro" id="IPR022412">
    <property type="entry name" value="Quinolinate_PRibosylTrfase_N"/>
</dbReference>
<dbReference type="Pfam" id="PF01729">
    <property type="entry name" value="QRPTase_C"/>
    <property type="match status" value="1"/>
</dbReference>
<dbReference type="EMBL" id="BAABFX010000010">
    <property type="protein sequence ID" value="GAA4389297.1"/>
    <property type="molecule type" value="Genomic_DNA"/>
</dbReference>
<dbReference type="InterPro" id="IPR004393">
    <property type="entry name" value="NadC"/>
</dbReference>
<dbReference type="RefSeq" id="WP_159901412.1">
    <property type="nucleotide sequence ID" value="NZ_BAABFX010000010.1"/>
</dbReference>
<evidence type="ECO:0000256" key="8">
    <source>
        <dbReference type="ARBA" id="ARBA00033102"/>
    </source>
</evidence>
<dbReference type="InterPro" id="IPR037128">
    <property type="entry name" value="Quinolinate_PRibosylTase_N_sf"/>
</dbReference>
<sequence length="295" mass="30970">MSEHVFPLDDARLLVERALDEDLGDGTDVTTVATIPEEQESVSHLVARADGVVAGLPVVSLVVEAVDARLGTGVVWVDLHVTDGDAVVRGDHLATLRGSTRTTLISERTILNVLSRTSGVATHTRRWADALAGSGAMVLDTRKTTPGIRALEKYAVRCGGGTNKRMGLYDVAMIKDNHKLAAGGLTAAYDSIRAAFPHVDIQVEVTTTAEALEAVAAGARFLLCDNMSTDLLRTTVDAVRATGEYVEVEATGGLTLEVAAAYAATGVDYLSVGALTHSSPILDIALDLDPDPDPS</sequence>
<keyword evidence="7 10" id="KW-0808">Transferase</keyword>
<proteinExistence type="inferred from homology"/>
<keyword evidence="14" id="KW-1185">Reference proteome</keyword>
<evidence type="ECO:0000256" key="10">
    <source>
        <dbReference type="PIRNR" id="PIRNR006250"/>
    </source>
</evidence>
<dbReference type="Pfam" id="PF02749">
    <property type="entry name" value="QRPTase_N"/>
    <property type="match status" value="1"/>
</dbReference>
<evidence type="ECO:0000256" key="1">
    <source>
        <dbReference type="ARBA" id="ARBA00003237"/>
    </source>
</evidence>
<dbReference type="SUPFAM" id="SSF51690">
    <property type="entry name" value="Nicotinate/Quinolinate PRTase C-terminal domain-like"/>
    <property type="match status" value="1"/>
</dbReference>
<dbReference type="Gene3D" id="3.20.20.70">
    <property type="entry name" value="Aldolase class I"/>
    <property type="match status" value="1"/>
</dbReference>
<evidence type="ECO:0000256" key="5">
    <source>
        <dbReference type="ARBA" id="ARBA00022642"/>
    </source>
</evidence>
<evidence type="ECO:0000256" key="3">
    <source>
        <dbReference type="ARBA" id="ARBA00009400"/>
    </source>
</evidence>
<dbReference type="Proteomes" id="UP001500390">
    <property type="component" value="Unassembled WGS sequence"/>
</dbReference>
<dbReference type="EC" id="2.4.2.19" evidence="4"/>
<dbReference type="InterPro" id="IPR013785">
    <property type="entry name" value="Aldolase_TIM"/>
</dbReference>
<comment type="caution">
    <text evidence="13">The sequence shown here is derived from an EMBL/GenBank/DDBJ whole genome shotgun (WGS) entry which is preliminary data.</text>
</comment>
<keyword evidence="5" id="KW-0662">Pyridine nucleotide biosynthesis</keyword>
<gene>
    <name evidence="13" type="primary">nadC</name>
    <name evidence="13" type="ORF">GCM10023153_05380</name>
</gene>
<dbReference type="PIRSF" id="PIRSF006250">
    <property type="entry name" value="NadC_ModD"/>
    <property type="match status" value="1"/>
</dbReference>
<evidence type="ECO:0000256" key="9">
    <source>
        <dbReference type="ARBA" id="ARBA00047445"/>
    </source>
</evidence>
<evidence type="ECO:0000259" key="11">
    <source>
        <dbReference type="Pfam" id="PF01729"/>
    </source>
</evidence>
<evidence type="ECO:0000313" key="13">
    <source>
        <dbReference type="EMBL" id="GAA4389297.1"/>
    </source>
</evidence>
<dbReference type="Gene3D" id="3.90.1170.20">
    <property type="entry name" value="Quinolinate phosphoribosyl transferase, N-terminal domain"/>
    <property type="match status" value="1"/>
</dbReference>
<dbReference type="SUPFAM" id="SSF54675">
    <property type="entry name" value="Nicotinate/Quinolinate PRTase N-terminal domain-like"/>
    <property type="match status" value="1"/>
</dbReference>
<feature type="domain" description="Quinolinate phosphoribosyl transferase N-terminal" evidence="12">
    <location>
        <begin position="28"/>
        <end position="118"/>
    </location>
</feature>
<comment type="pathway">
    <text evidence="2">Cofactor biosynthesis; NAD(+) biosynthesis; nicotinate D-ribonucleotide from quinolinate: step 1/1.</text>
</comment>
<dbReference type="PANTHER" id="PTHR32179">
    <property type="entry name" value="NICOTINATE-NUCLEOTIDE PYROPHOSPHORYLASE [CARBOXYLATING]"/>
    <property type="match status" value="1"/>
</dbReference>
<feature type="domain" description="Quinolinate phosphoribosyl transferase C-terminal" evidence="11">
    <location>
        <begin position="120"/>
        <end position="287"/>
    </location>
</feature>
<evidence type="ECO:0000259" key="12">
    <source>
        <dbReference type="Pfam" id="PF02749"/>
    </source>
</evidence>
<dbReference type="InterPro" id="IPR027277">
    <property type="entry name" value="NadC/ModD"/>
</dbReference>
<keyword evidence="6 10" id="KW-0328">Glycosyltransferase</keyword>
<dbReference type="InterPro" id="IPR036068">
    <property type="entry name" value="Nicotinate_pribotase-like_C"/>
</dbReference>
<comment type="similarity">
    <text evidence="3 10">Belongs to the NadC/ModD family.</text>
</comment>
<evidence type="ECO:0000313" key="14">
    <source>
        <dbReference type="Proteomes" id="UP001500390"/>
    </source>
</evidence>
<comment type="function">
    <text evidence="1">Involved in the catabolism of quinolinic acid (QA).</text>
</comment>
<dbReference type="InterPro" id="IPR002638">
    <property type="entry name" value="Quinolinate_PRibosylTrfase_C"/>
</dbReference>